<dbReference type="EMBL" id="JBJQOH010000007">
    <property type="protein sequence ID" value="KAL3680122.1"/>
    <property type="molecule type" value="Genomic_DNA"/>
</dbReference>
<evidence type="ECO:0000256" key="5">
    <source>
        <dbReference type="ARBA" id="ARBA00022801"/>
    </source>
</evidence>
<dbReference type="Proteomes" id="UP001633002">
    <property type="component" value="Unassembled WGS sequence"/>
</dbReference>
<dbReference type="Gene3D" id="1.10.340.70">
    <property type="match status" value="1"/>
</dbReference>
<dbReference type="PANTHER" id="PTHR37984">
    <property type="entry name" value="PROTEIN CBG26694"/>
    <property type="match status" value="1"/>
</dbReference>
<dbReference type="Pfam" id="PF17921">
    <property type="entry name" value="Integrase_H2C2"/>
    <property type="match status" value="1"/>
</dbReference>
<evidence type="ECO:0000256" key="1">
    <source>
        <dbReference type="ARBA" id="ARBA00022679"/>
    </source>
</evidence>
<sequence>MASTTPVGTTGAAGATGGASTATGSATGAPIASTAPASTSTPPTTAPGVVPPPTDMIGVLQSLATLIRAQPSGEMRSTKGLESCVRKMGRFVGREVSQYLREYRCAMDMYLVSDTETIANFELISEPELRDRIREIARRYLTVPGGWESFERAMREEYLDEDSDRITRRTFLDWIETQPGRTLGLSELKREFERRYSQLPLRERLTLDTRRTELFLRAADDVSADRLCFMLADRTAEGGITSDWLRVDDAVSVLTKQRRAVGVHYIAAGVQPRVEEPRVDLPPRVLPQVPLMAPPLAPLQPVVAPMPAAVPVAAPRDARQQPAGNRDPMDAIDALTRQMRELRVEIAGLRRDAPVPAVAAPARPRDGPRRCIWCDSLDHMRAECTELAAAVRDRVVHYQDGRLHLTATGEPLMTRWGRGGMRSFLHRPAGAGVVVAVPPAAVADPVPARDVMPLPEANVFAGQAISASSGCSSGTSVASSQLSIEELRRGAESIRRATGWNDFVEVSTIHAFLDKKKHVTWEDAIVEEKRRRDEAELDSGPSDAAGPRVTRRRGGDIAADVPSSSRAPPPPPGPMEDVRRDAPAKGRGQKAIAQEKNKAPAYKLAADIETTTDLKTILEKGILDARVEFSLRDILGIAKREFHELIIDVIKRKRQTISEEVATQIAYASDDDVGAAYDADVCVGESEIGEKHVALVAGSATVEADEDDEEKGAPPTSDYRNEFWARATDEVKVQLGGLVESITALVDTGSEINVMSRAVFERGQWPIDMQHGWALRSANGVKKMMYGACPNIPVRIGNVEVTQHFFVQDCTPIPIILGQPYITAVRMETKVLNDGSHFALNTPIERDNGSGSLAANIPFKQKTDCRVVLEGWKSGVVDCSADSYSCFQRFEDLNLKKKNWLEKQTEKLCRTGVLSSEESISGVFEESVCLFSVVGWCNTVQKQLEKDDGSLVIPLRSRELYEEVAAFLRYLPHSELECIGRSTECWCNFTHEAEVHAKYKSVLKKVKPVATPLPGDSQQQVELAAKEPELRDIHKIGHKFTPETLSKLKIGGDEFLTDCEKKKFEWMIRSYGKAFSFSAEEIGCVDPKVIAPMVIFTGPHVPWDLKPIPVPRAMLPKLIDLLKEKMQMGILEPSMAPYSSRWFTVPKKNGSLRFIQDLQPANSVTIRNVGTRPIIDDVVDEFAGRAIYSVGDLYSGYDQFQLAVESRDLTTIRTPLGLMRMCTLPQGATNSVAHMQNAMHKVLREFVPEITIPFLDDIPMKGCATEEKDETIDATGCRKFVSDHIRDVEKILNRLREVHLTLSGEKSRFGVSEILVVGHECDSSGRRPNPVKVEAIARLADCRSTTEVRRFLGSCVFFRLSIPHYAHMAEPLYALLKKGKRFIWSLLHHNAMEKLKKVLQSPPVLKRLNYTCGRPVVVTVDTSPKAVGWAIGQDDEKGVRFVARFGAKILAGRQRDYPQVKRELWGVYSALRTDRDFLIGASVVLETDCLPLLGMVANCNTPDITMLRWIAYIRSFNPELRHIAGKENVVADMLSRARYEGEDEMLQAAEEEDRREVWCQVSVSEVLPFREELYSGKLRDIGFYLSTLERRGDWNEVEFKKVRQKAYGFLLRDGYLWKRPKRRDGDFLRVVDDEDTKLELLKEFHETLWAGHRGVWATYTKLKERYWWKGMYNDVDKFVGSCLHCQFYSKVRHRDGLVPTYPSSIHFRWVLDLVMMPPGLWGMRYLVLAREDLSNFVEGRALRTKSVEGICRFVLEDIVCRYGSVGSLRADRGDLNAEEARTFFRRYGVNLKLTTAMNPEGIGKSERGHPPIVHALVKACDGKFRQWPRLLPFALWADRSTHSTTTGYMPVQLMLGQKPIMPIEDTVISWVSLPWEDGIDHETLLALRIRQLERREEDLADAQEKLKQARLKNKLKFDKTHRLRPKQIKVGDWVLVYDSSLENQHSTTRKFSRRWFGPYVVLAVNDNATYLLRELDGTPLRLAVAGKRVKLFKRRDDTSELLDFIDLERGAADNQDIEENEDVEEEED</sequence>
<evidence type="ECO:0000313" key="12">
    <source>
        <dbReference type="EMBL" id="KAL3680122.1"/>
    </source>
</evidence>
<dbReference type="CDD" id="cd01647">
    <property type="entry name" value="RT_LTR"/>
    <property type="match status" value="1"/>
</dbReference>
<dbReference type="GO" id="GO:0004519">
    <property type="term" value="F:endonuclease activity"/>
    <property type="evidence" value="ECO:0007669"/>
    <property type="project" value="UniProtKB-KW"/>
</dbReference>
<keyword evidence="4" id="KW-0255">Endonuclease</keyword>
<reference evidence="12 13" key="1">
    <citation type="submission" date="2024-09" db="EMBL/GenBank/DDBJ databases">
        <title>Chromosome-scale assembly of Riccia sorocarpa.</title>
        <authorList>
            <person name="Paukszto L."/>
        </authorList>
    </citation>
    <scope>NUCLEOTIDE SEQUENCE [LARGE SCALE GENOMIC DNA]</scope>
    <source>
        <strain evidence="12">LP-2024</strain>
        <tissue evidence="12">Aerial parts of the thallus</tissue>
    </source>
</reference>
<dbReference type="InterPro" id="IPR036397">
    <property type="entry name" value="RNaseH_sf"/>
</dbReference>
<comment type="caution">
    <text evidence="12">The sequence shown here is derived from an EMBL/GenBank/DDBJ whole genome shotgun (WGS) entry which is preliminary data.</text>
</comment>
<evidence type="ECO:0000256" key="8">
    <source>
        <dbReference type="SAM" id="MobiDB-lite"/>
    </source>
</evidence>
<dbReference type="Gene3D" id="3.10.10.10">
    <property type="entry name" value="HIV Type 1 Reverse Transcriptase, subunit A, domain 1"/>
    <property type="match status" value="1"/>
</dbReference>
<feature type="coiled-coil region" evidence="7">
    <location>
        <begin position="1885"/>
        <end position="1919"/>
    </location>
</feature>
<evidence type="ECO:0000259" key="10">
    <source>
        <dbReference type="PROSITE" id="PS50878"/>
    </source>
</evidence>
<gene>
    <name evidence="12" type="ORF">R1sor_023078</name>
</gene>
<evidence type="ECO:0000313" key="13">
    <source>
        <dbReference type="Proteomes" id="UP001633002"/>
    </source>
</evidence>
<dbReference type="InterPro" id="IPR021109">
    <property type="entry name" value="Peptidase_aspartic_dom_sf"/>
</dbReference>
<keyword evidence="7" id="KW-0175">Coiled coil</keyword>
<dbReference type="SUPFAM" id="SSF56672">
    <property type="entry name" value="DNA/RNA polymerases"/>
    <property type="match status" value="1"/>
</dbReference>
<evidence type="ECO:0000256" key="7">
    <source>
        <dbReference type="SAM" id="Coils"/>
    </source>
</evidence>
<dbReference type="GO" id="GO:0016779">
    <property type="term" value="F:nucleotidyltransferase activity"/>
    <property type="evidence" value="ECO:0007669"/>
    <property type="project" value="UniProtKB-KW"/>
</dbReference>
<dbReference type="Gene3D" id="2.40.70.10">
    <property type="entry name" value="Acid Proteases"/>
    <property type="match status" value="1"/>
</dbReference>
<feature type="domain" description="Reverse transcriptase" evidence="10">
    <location>
        <begin position="1126"/>
        <end position="1356"/>
    </location>
</feature>
<keyword evidence="3" id="KW-0540">Nuclease</keyword>
<dbReference type="PROSITE" id="PS50878">
    <property type="entry name" value="RT_POL"/>
    <property type="match status" value="1"/>
</dbReference>
<dbReference type="InterPro" id="IPR012337">
    <property type="entry name" value="RNaseH-like_sf"/>
</dbReference>
<dbReference type="PROSITE" id="PS50175">
    <property type="entry name" value="ASP_PROT_RETROV"/>
    <property type="match status" value="1"/>
</dbReference>
<dbReference type="InterPro" id="IPR041588">
    <property type="entry name" value="Integrase_H2C2"/>
</dbReference>
<dbReference type="InterPro" id="IPR000477">
    <property type="entry name" value="RT_dom"/>
</dbReference>
<dbReference type="CDD" id="cd00303">
    <property type="entry name" value="retropepsin_like"/>
    <property type="match status" value="1"/>
</dbReference>
<feature type="region of interest" description="Disordered" evidence="8">
    <location>
        <begin position="1"/>
        <end position="54"/>
    </location>
</feature>
<name>A0ABD3GPP2_9MARC</name>
<dbReference type="GO" id="GO:0016787">
    <property type="term" value="F:hydrolase activity"/>
    <property type="evidence" value="ECO:0007669"/>
    <property type="project" value="UniProtKB-KW"/>
</dbReference>
<dbReference type="InterPro" id="IPR043502">
    <property type="entry name" value="DNA/RNA_pol_sf"/>
</dbReference>
<keyword evidence="5" id="KW-0378">Hydrolase</keyword>
<dbReference type="InterPro" id="IPR043128">
    <property type="entry name" value="Rev_trsase/Diguanyl_cyclase"/>
</dbReference>
<dbReference type="InterPro" id="IPR041577">
    <property type="entry name" value="RT_RNaseH_2"/>
</dbReference>
<evidence type="ECO:0000256" key="4">
    <source>
        <dbReference type="ARBA" id="ARBA00022759"/>
    </source>
</evidence>
<evidence type="ECO:0008006" key="14">
    <source>
        <dbReference type="Google" id="ProtNLM"/>
    </source>
</evidence>
<evidence type="ECO:0000256" key="6">
    <source>
        <dbReference type="ARBA" id="ARBA00023268"/>
    </source>
</evidence>
<evidence type="ECO:0000256" key="3">
    <source>
        <dbReference type="ARBA" id="ARBA00022722"/>
    </source>
</evidence>
<dbReference type="InterPro" id="IPR001584">
    <property type="entry name" value="Integrase_cat-core"/>
</dbReference>
<feature type="region of interest" description="Disordered" evidence="8">
    <location>
        <begin position="530"/>
        <end position="597"/>
    </location>
</feature>
<dbReference type="PANTHER" id="PTHR37984:SF5">
    <property type="entry name" value="PROTEIN NYNRIN-LIKE"/>
    <property type="match status" value="1"/>
</dbReference>
<evidence type="ECO:0000259" key="9">
    <source>
        <dbReference type="PROSITE" id="PS50175"/>
    </source>
</evidence>
<proteinExistence type="predicted"/>
<accession>A0ABD3GPP2</accession>
<dbReference type="Pfam" id="PF17919">
    <property type="entry name" value="RT_RNaseH_2"/>
    <property type="match status" value="1"/>
</dbReference>
<feature type="compositionally biased region" description="Low complexity" evidence="8">
    <location>
        <begin position="1"/>
        <end position="48"/>
    </location>
</feature>
<dbReference type="SUPFAM" id="SSF50630">
    <property type="entry name" value="Acid proteases"/>
    <property type="match status" value="1"/>
</dbReference>
<dbReference type="PROSITE" id="PS50994">
    <property type="entry name" value="INTEGRASE"/>
    <property type="match status" value="1"/>
</dbReference>
<dbReference type="FunFam" id="1.10.340.70:FF:000001">
    <property type="entry name" value="Retrovirus-related Pol polyprotein from transposon gypsy-like Protein"/>
    <property type="match status" value="1"/>
</dbReference>
<dbReference type="Gene3D" id="3.30.420.10">
    <property type="entry name" value="Ribonuclease H-like superfamily/Ribonuclease H"/>
    <property type="match status" value="1"/>
</dbReference>
<dbReference type="Pfam" id="PF00078">
    <property type="entry name" value="RVT_1"/>
    <property type="match status" value="1"/>
</dbReference>
<keyword evidence="2" id="KW-0548">Nucleotidyltransferase</keyword>
<protein>
    <recommendedName>
        <fullName evidence="14">Reverse transcriptase</fullName>
    </recommendedName>
</protein>
<evidence type="ECO:0000259" key="11">
    <source>
        <dbReference type="PROSITE" id="PS50994"/>
    </source>
</evidence>
<feature type="domain" description="Integrase catalytic" evidence="11">
    <location>
        <begin position="1698"/>
        <end position="1858"/>
    </location>
</feature>
<dbReference type="InterPro" id="IPR050951">
    <property type="entry name" value="Retrovirus_Pol_polyprotein"/>
</dbReference>
<feature type="domain" description="Peptidase A2" evidence="9">
    <location>
        <begin position="742"/>
        <end position="780"/>
    </location>
</feature>
<keyword evidence="1" id="KW-0808">Transferase</keyword>
<dbReference type="SUPFAM" id="SSF53098">
    <property type="entry name" value="Ribonuclease H-like"/>
    <property type="match status" value="1"/>
</dbReference>
<dbReference type="Gene3D" id="3.30.70.270">
    <property type="match status" value="2"/>
</dbReference>
<dbReference type="CDD" id="cd09274">
    <property type="entry name" value="RNase_HI_RT_Ty3"/>
    <property type="match status" value="1"/>
</dbReference>
<keyword evidence="13" id="KW-1185">Reference proteome</keyword>
<dbReference type="InterPro" id="IPR001995">
    <property type="entry name" value="Peptidase_A2_cat"/>
</dbReference>
<evidence type="ECO:0000256" key="2">
    <source>
        <dbReference type="ARBA" id="ARBA00022695"/>
    </source>
</evidence>
<keyword evidence="6" id="KW-0511">Multifunctional enzyme</keyword>
<organism evidence="12 13">
    <name type="scientific">Riccia sorocarpa</name>
    <dbReference type="NCBI Taxonomy" id="122646"/>
    <lineage>
        <taxon>Eukaryota</taxon>
        <taxon>Viridiplantae</taxon>
        <taxon>Streptophyta</taxon>
        <taxon>Embryophyta</taxon>
        <taxon>Marchantiophyta</taxon>
        <taxon>Marchantiopsida</taxon>
        <taxon>Marchantiidae</taxon>
        <taxon>Marchantiales</taxon>
        <taxon>Ricciaceae</taxon>
        <taxon>Riccia</taxon>
    </lineage>
</organism>